<dbReference type="EMBL" id="FUXA01000018">
    <property type="protein sequence ID" value="SKA00976.1"/>
    <property type="molecule type" value="Genomic_DNA"/>
</dbReference>
<organism evidence="5 6">
    <name type="scientific">Eubacterium ruminantium</name>
    <dbReference type="NCBI Taxonomy" id="42322"/>
    <lineage>
        <taxon>Bacteria</taxon>
        <taxon>Bacillati</taxon>
        <taxon>Bacillota</taxon>
        <taxon>Clostridia</taxon>
        <taxon>Eubacteriales</taxon>
        <taxon>Eubacteriaceae</taxon>
        <taxon>Eubacterium</taxon>
    </lineage>
</organism>
<name>A0A1T4QBI1_9FIRM</name>
<evidence type="ECO:0000259" key="4">
    <source>
        <dbReference type="PROSITE" id="PS50893"/>
    </source>
</evidence>
<dbReference type="PROSITE" id="PS50893">
    <property type="entry name" value="ABC_TRANSPORTER_2"/>
    <property type="match status" value="1"/>
</dbReference>
<dbReference type="InterPro" id="IPR003593">
    <property type="entry name" value="AAA+_ATPase"/>
</dbReference>
<keyword evidence="1" id="KW-0813">Transport</keyword>
<proteinExistence type="predicted"/>
<evidence type="ECO:0000313" key="6">
    <source>
        <dbReference type="Proteomes" id="UP000189857"/>
    </source>
</evidence>
<gene>
    <name evidence="5" type="ORF">SAMN02745110_02331</name>
</gene>
<dbReference type="Gene3D" id="3.40.50.300">
    <property type="entry name" value="P-loop containing nucleotide triphosphate hydrolases"/>
    <property type="match status" value="1"/>
</dbReference>
<keyword evidence="2" id="KW-0547">Nucleotide-binding</keyword>
<dbReference type="GO" id="GO:0005524">
    <property type="term" value="F:ATP binding"/>
    <property type="evidence" value="ECO:0007669"/>
    <property type="project" value="UniProtKB-KW"/>
</dbReference>
<evidence type="ECO:0000256" key="1">
    <source>
        <dbReference type="ARBA" id="ARBA00022448"/>
    </source>
</evidence>
<dbReference type="SUPFAM" id="SSF52540">
    <property type="entry name" value="P-loop containing nucleoside triphosphate hydrolases"/>
    <property type="match status" value="1"/>
</dbReference>
<dbReference type="InterPro" id="IPR051782">
    <property type="entry name" value="ABC_Transporter_VariousFunc"/>
</dbReference>
<dbReference type="AlphaFoldDB" id="A0A1T4QBI1"/>
<keyword evidence="3 5" id="KW-0067">ATP-binding</keyword>
<keyword evidence="6" id="KW-1185">Reference proteome</keyword>
<dbReference type="OrthoDB" id="9804819at2"/>
<dbReference type="PANTHER" id="PTHR42939:SF3">
    <property type="entry name" value="ABC TRANSPORTER ATP-BINDING COMPONENT"/>
    <property type="match status" value="1"/>
</dbReference>
<dbReference type="Pfam" id="PF00005">
    <property type="entry name" value="ABC_tran"/>
    <property type="match status" value="1"/>
</dbReference>
<protein>
    <submittedName>
        <fullName evidence="5">ABC-2 type transport system ATP-binding protein</fullName>
    </submittedName>
</protein>
<dbReference type="InterPro" id="IPR027417">
    <property type="entry name" value="P-loop_NTPase"/>
</dbReference>
<dbReference type="PANTHER" id="PTHR42939">
    <property type="entry name" value="ABC TRANSPORTER ATP-BINDING PROTEIN ALBC-RELATED"/>
    <property type="match status" value="1"/>
</dbReference>
<feature type="domain" description="ABC transporter" evidence="4">
    <location>
        <begin position="3"/>
        <end position="219"/>
    </location>
</feature>
<dbReference type="Proteomes" id="UP000189857">
    <property type="component" value="Unassembled WGS sequence"/>
</dbReference>
<reference evidence="5 6" key="1">
    <citation type="submission" date="2017-02" db="EMBL/GenBank/DDBJ databases">
        <authorList>
            <person name="Peterson S.W."/>
        </authorList>
    </citation>
    <scope>NUCLEOTIDE SEQUENCE [LARGE SCALE GENOMIC DNA]</scope>
    <source>
        <strain evidence="5 6">ATCC 17233</strain>
    </source>
</reference>
<dbReference type="InterPro" id="IPR003439">
    <property type="entry name" value="ABC_transporter-like_ATP-bd"/>
</dbReference>
<dbReference type="RefSeq" id="WP_078788124.1">
    <property type="nucleotide sequence ID" value="NZ_CACZYW010000006.1"/>
</dbReference>
<evidence type="ECO:0000313" key="5">
    <source>
        <dbReference type="EMBL" id="SKA00976.1"/>
    </source>
</evidence>
<sequence>MELFKCDGLTKHKGDFCLKDVSFSFPKGRIVGLLGKDGFGKTTLIKTILGSYGIDQNANDAGDLWMDGHNFKDDPKEYRSGIGFVLLDNPFDNSMTPAEVGETYGYYYNDFDMDKYLKYLEEFDLPLKSAGAQLTGGQIMKLQMAFSLSHPTKLLLLDEPYYYIDSDFRFFFYDTIRSLADSGEGSVIFSSRSAVQLTILTDDMILLKRTGNVSTAEFFGRDSDSE</sequence>
<accession>A0A1T4QBI1</accession>
<dbReference type="GO" id="GO:0016887">
    <property type="term" value="F:ATP hydrolysis activity"/>
    <property type="evidence" value="ECO:0007669"/>
    <property type="project" value="InterPro"/>
</dbReference>
<evidence type="ECO:0000256" key="2">
    <source>
        <dbReference type="ARBA" id="ARBA00022741"/>
    </source>
</evidence>
<evidence type="ECO:0000256" key="3">
    <source>
        <dbReference type="ARBA" id="ARBA00022840"/>
    </source>
</evidence>
<dbReference type="SMART" id="SM00382">
    <property type="entry name" value="AAA"/>
    <property type="match status" value="1"/>
</dbReference>